<reference evidence="3 4" key="1">
    <citation type="submission" date="2016-11" db="EMBL/GenBank/DDBJ databases">
        <authorList>
            <person name="Jaros S."/>
            <person name="Januszkiewicz K."/>
            <person name="Wedrychowicz H."/>
        </authorList>
    </citation>
    <scope>NUCLEOTIDE SEQUENCE [LARGE SCALE GENOMIC DNA]</scope>
    <source>
        <strain evidence="3 4">DSM 15480</strain>
    </source>
</reference>
<dbReference type="EMBL" id="FQZY01000057">
    <property type="protein sequence ID" value="SHK54341.1"/>
    <property type="molecule type" value="Genomic_DNA"/>
</dbReference>
<feature type="domain" description="Actin homologue MreB-like C-terminal" evidence="2">
    <location>
        <begin position="124"/>
        <end position="239"/>
    </location>
</feature>
<dbReference type="InterPro" id="IPR040607">
    <property type="entry name" value="ALP_N"/>
</dbReference>
<accession>A0A1M6TBI6</accession>
<dbReference type="Gene3D" id="3.30.420.40">
    <property type="match status" value="2"/>
</dbReference>
<dbReference type="STRING" id="1121950.SAMN02745243_03184"/>
<sequence length="271" mass="30469">MQNVLQYQGRYFVCGSGRQTLLKDKTANDNYYLLTMAAIAKELSVRKAPKKCSVILAAGLPLGSFGREKKSFREYLFRKEQPLRFKYENESYEVRIQDVRLFPQGYSALALQPEWINSEPSILLVDIGGWTVDLMRLDNAVPNAATCRSLEMGVIRCIDEIMEQVRRSTGLSVTEIQVERVLNGSACSMGEEVRELIQRYGRIYTERILSAIAESGFDLKAVPAIVMGGGAAILKRHVRTQDGLCRQIYLTDIHANASGYERIVGQMSATR</sequence>
<keyword evidence="4" id="KW-1185">Reference proteome</keyword>
<dbReference type="AlphaFoldDB" id="A0A1M6TBI6"/>
<dbReference type="Proteomes" id="UP000184301">
    <property type="component" value="Unassembled WGS sequence"/>
</dbReference>
<evidence type="ECO:0000259" key="2">
    <source>
        <dbReference type="Pfam" id="PF21522"/>
    </source>
</evidence>
<evidence type="ECO:0000313" key="3">
    <source>
        <dbReference type="EMBL" id="SHK54341.1"/>
    </source>
</evidence>
<name>A0A1M6TBI6_9FIRM</name>
<feature type="domain" description="Actin-like protein N-terminal" evidence="1">
    <location>
        <begin position="17"/>
        <end position="106"/>
    </location>
</feature>
<protein>
    <submittedName>
        <fullName evidence="3">Plasmid segregation actin-type ATPase ParM</fullName>
    </submittedName>
</protein>
<organism evidence="3 4">
    <name type="scientific">Hespellia stercorisuis DSM 15480</name>
    <dbReference type="NCBI Taxonomy" id="1121950"/>
    <lineage>
        <taxon>Bacteria</taxon>
        <taxon>Bacillati</taxon>
        <taxon>Bacillota</taxon>
        <taxon>Clostridia</taxon>
        <taxon>Lachnospirales</taxon>
        <taxon>Lachnospiraceae</taxon>
        <taxon>Hespellia</taxon>
    </lineage>
</organism>
<dbReference type="SUPFAM" id="SSF53067">
    <property type="entry name" value="Actin-like ATPase domain"/>
    <property type="match status" value="2"/>
</dbReference>
<dbReference type="Pfam" id="PF21522">
    <property type="entry name" value="MreB-like_C"/>
    <property type="match status" value="1"/>
</dbReference>
<dbReference type="Pfam" id="PF17989">
    <property type="entry name" value="ALP_N"/>
    <property type="match status" value="1"/>
</dbReference>
<evidence type="ECO:0000313" key="4">
    <source>
        <dbReference type="Proteomes" id="UP000184301"/>
    </source>
</evidence>
<proteinExistence type="predicted"/>
<gene>
    <name evidence="3" type="ORF">SAMN02745243_03184</name>
</gene>
<dbReference type="InterPro" id="IPR049067">
    <property type="entry name" value="MreB-like_C"/>
</dbReference>
<evidence type="ECO:0000259" key="1">
    <source>
        <dbReference type="Pfam" id="PF17989"/>
    </source>
</evidence>
<dbReference type="InterPro" id="IPR043129">
    <property type="entry name" value="ATPase_NBD"/>
</dbReference>